<evidence type="ECO:0000256" key="3">
    <source>
        <dbReference type="ARBA" id="ARBA00023235"/>
    </source>
</evidence>
<dbReference type="PANTHER" id="PTHR45625:SF4">
    <property type="entry name" value="PEPTIDYLPROLYL ISOMERASE DOMAIN AND WD REPEAT-CONTAINING PROTEIN 1"/>
    <property type="match status" value="1"/>
</dbReference>
<dbReference type="InterPro" id="IPR002130">
    <property type="entry name" value="Cyclophilin-type_PPIase_dom"/>
</dbReference>
<organism evidence="5">
    <name type="scientific">hydrothermal vent metagenome</name>
    <dbReference type="NCBI Taxonomy" id="652676"/>
    <lineage>
        <taxon>unclassified sequences</taxon>
        <taxon>metagenomes</taxon>
        <taxon>ecological metagenomes</taxon>
    </lineage>
</organism>
<dbReference type="InterPro" id="IPR029000">
    <property type="entry name" value="Cyclophilin-like_dom_sf"/>
</dbReference>
<reference evidence="5" key="1">
    <citation type="submission" date="2018-06" db="EMBL/GenBank/DDBJ databases">
        <authorList>
            <person name="Zhirakovskaya E."/>
        </authorList>
    </citation>
    <scope>NUCLEOTIDE SEQUENCE</scope>
</reference>
<dbReference type="EC" id="5.2.1.8" evidence="1"/>
<keyword evidence="2" id="KW-0697">Rotamase</keyword>
<dbReference type="Gene3D" id="2.40.100.10">
    <property type="entry name" value="Cyclophilin-like"/>
    <property type="match status" value="1"/>
</dbReference>
<name>A0A3B0SNQ4_9ZZZZ</name>
<dbReference type="CDD" id="cd00317">
    <property type="entry name" value="cyclophilin"/>
    <property type="match status" value="1"/>
</dbReference>
<evidence type="ECO:0000259" key="4">
    <source>
        <dbReference type="PROSITE" id="PS50072"/>
    </source>
</evidence>
<gene>
    <name evidence="5" type="ORF">MNBD_ALPHA01-621</name>
</gene>
<keyword evidence="3 5" id="KW-0413">Isomerase</keyword>
<dbReference type="PANTHER" id="PTHR45625">
    <property type="entry name" value="PEPTIDYL-PROLYL CIS-TRANS ISOMERASE-RELATED"/>
    <property type="match status" value="1"/>
</dbReference>
<sequence length="199" mass="22025">MAMLVIVSTIVAVRAENIRVVMETSAGNIELELYADAAPVTVGNFLKYVDSKYYDNGKFYRVVRMDNQAQNKIKIEVIQGGRGMKTSQNSFAPIRHETTMETGILHKDGVISMARDKPGSATSEFFICINDQPALDFGGKRQPDGQGFAAFGKVISGMNIIRKIQMVKTDQPVANILEFTSGQMITDPVDIYHINRISD</sequence>
<evidence type="ECO:0000256" key="2">
    <source>
        <dbReference type="ARBA" id="ARBA00023110"/>
    </source>
</evidence>
<dbReference type="GO" id="GO:0003755">
    <property type="term" value="F:peptidyl-prolyl cis-trans isomerase activity"/>
    <property type="evidence" value="ECO:0007669"/>
    <property type="project" value="UniProtKB-KW"/>
</dbReference>
<dbReference type="AlphaFoldDB" id="A0A3B0SNQ4"/>
<dbReference type="Pfam" id="PF00160">
    <property type="entry name" value="Pro_isomerase"/>
    <property type="match status" value="1"/>
</dbReference>
<protein>
    <recommendedName>
        <fullName evidence="1">peptidylprolyl isomerase</fullName>
        <ecNumber evidence="1">5.2.1.8</ecNumber>
    </recommendedName>
</protein>
<dbReference type="EMBL" id="UOEJ01000096">
    <property type="protein sequence ID" value="VAV98073.1"/>
    <property type="molecule type" value="Genomic_DNA"/>
</dbReference>
<dbReference type="PRINTS" id="PR00153">
    <property type="entry name" value="CSAPPISMRASE"/>
</dbReference>
<dbReference type="InterPro" id="IPR044666">
    <property type="entry name" value="Cyclophilin_A-like"/>
</dbReference>
<evidence type="ECO:0000313" key="5">
    <source>
        <dbReference type="EMBL" id="VAV98073.1"/>
    </source>
</evidence>
<dbReference type="PROSITE" id="PS50072">
    <property type="entry name" value="CSA_PPIASE_2"/>
    <property type="match status" value="1"/>
</dbReference>
<accession>A0A3B0SNQ4</accession>
<dbReference type="SUPFAM" id="SSF50891">
    <property type="entry name" value="Cyclophilin-like"/>
    <property type="match status" value="1"/>
</dbReference>
<evidence type="ECO:0000256" key="1">
    <source>
        <dbReference type="ARBA" id="ARBA00013194"/>
    </source>
</evidence>
<feature type="domain" description="PPIase cyclophilin-type" evidence="4">
    <location>
        <begin position="23"/>
        <end position="196"/>
    </location>
</feature>
<proteinExistence type="predicted"/>